<dbReference type="Proteomes" id="UP000324222">
    <property type="component" value="Unassembled WGS sequence"/>
</dbReference>
<evidence type="ECO:0000313" key="3">
    <source>
        <dbReference type="Proteomes" id="UP000324222"/>
    </source>
</evidence>
<protein>
    <submittedName>
        <fullName evidence="2">Uncharacterized protein</fullName>
    </submittedName>
</protein>
<feature type="region of interest" description="Disordered" evidence="1">
    <location>
        <begin position="1"/>
        <end position="32"/>
    </location>
</feature>
<reference evidence="2 3" key="1">
    <citation type="submission" date="2019-05" db="EMBL/GenBank/DDBJ databases">
        <title>Another draft genome of Portunus trituberculatus and its Hox gene families provides insights of decapod evolution.</title>
        <authorList>
            <person name="Jeong J.-H."/>
            <person name="Song I."/>
            <person name="Kim S."/>
            <person name="Choi T."/>
            <person name="Kim D."/>
            <person name="Ryu S."/>
            <person name="Kim W."/>
        </authorList>
    </citation>
    <scope>NUCLEOTIDE SEQUENCE [LARGE SCALE GENOMIC DNA]</scope>
    <source>
        <tissue evidence="2">Muscle</tissue>
    </source>
</reference>
<accession>A0A5B7J6I2</accession>
<dbReference type="AlphaFoldDB" id="A0A5B7J6I2"/>
<sequence length="67" mass="7564">MFSQRGEGASEPRIRLSSKPFRSSSHPSHNLQGTITHISLRDLRHSMVGPLKGFWRSMTIPVCVCQE</sequence>
<evidence type="ECO:0000256" key="1">
    <source>
        <dbReference type="SAM" id="MobiDB-lite"/>
    </source>
</evidence>
<feature type="compositionally biased region" description="Low complexity" evidence="1">
    <location>
        <begin position="17"/>
        <end position="29"/>
    </location>
</feature>
<gene>
    <name evidence="2" type="ORF">E2C01_083404</name>
</gene>
<evidence type="ECO:0000313" key="2">
    <source>
        <dbReference type="EMBL" id="MPC88498.1"/>
    </source>
</evidence>
<proteinExistence type="predicted"/>
<comment type="caution">
    <text evidence="2">The sequence shown here is derived from an EMBL/GenBank/DDBJ whole genome shotgun (WGS) entry which is preliminary data.</text>
</comment>
<organism evidence="2 3">
    <name type="scientific">Portunus trituberculatus</name>
    <name type="common">Swimming crab</name>
    <name type="synonym">Neptunus trituberculatus</name>
    <dbReference type="NCBI Taxonomy" id="210409"/>
    <lineage>
        <taxon>Eukaryota</taxon>
        <taxon>Metazoa</taxon>
        <taxon>Ecdysozoa</taxon>
        <taxon>Arthropoda</taxon>
        <taxon>Crustacea</taxon>
        <taxon>Multicrustacea</taxon>
        <taxon>Malacostraca</taxon>
        <taxon>Eumalacostraca</taxon>
        <taxon>Eucarida</taxon>
        <taxon>Decapoda</taxon>
        <taxon>Pleocyemata</taxon>
        <taxon>Brachyura</taxon>
        <taxon>Eubrachyura</taxon>
        <taxon>Portunoidea</taxon>
        <taxon>Portunidae</taxon>
        <taxon>Portuninae</taxon>
        <taxon>Portunus</taxon>
    </lineage>
</organism>
<keyword evidence="3" id="KW-1185">Reference proteome</keyword>
<dbReference type="EMBL" id="VSRR010077992">
    <property type="protein sequence ID" value="MPC88498.1"/>
    <property type="molecule type" value="Genomic_DNA"/>
</dbReference>
<name>A0A5B7J6I2_PORTR</name>